<dbReference type="Gene3D" id="3.40.1580.10">
    <property type="entry name" value="SMI1/KNR4-like"/>
    <property type="match status" value="1"/>
</dbReference>
<dbReference type="RefSeq" id="WP_119321127.1">
    <property type="nucleotide sequence ID" value="NZ_AP025739.1"/>
</dbReference>
<sequence>MFADVYRVSEKLTLASEADVLAAQQQLGCAFPDGYAEYVTTLGEGELCNLLYVFSPSQILKDRAAMQKMLIDSAHFWNSDAQTLQNMIVFAYTTNGDYLVFDPEAADRVCILPRHSSEIKQIDGGLMSAAREALGESNSDFQYFESSRDRARMQACAITPDFSSTLEDWLFSLDDPQYILDHEQQRQNRPSSTPLRRTLAMLDSQMQDTTHLQRSHTFFFRRFGGYVYHRRDAGGRNTMRISYDAQTQDPTPALIQAYLRSHDFRFEGERHS</sequence>
<dbReference type="Proteomes" id="UP000287394">
    <property type="component" value="Chromosome"/>
</dbReference>
<dbReference type="Pfam" id="PF09346">
    <property type="entry name" value="SMI1_KNR4"/>
    <property type="match status" value="1"/>
</dbReference>
<name>A0A402CUU7_9BACT</name>
<proteinExistence type="predicted"/>
<evidence type="ECO:0000259" key="1">
    <source>
        <dbReference type="Pfam" id="PF09346"/>
    </source>
</evidence>
<dbReference type="KEGG" id="ccot:CCAX7_11320"/>
<dbReference type="SUPFAM" id="SSF160631">
    <property type="entry name" value="SMI1/KNR4-like"/>
    <property type="match status" value="1"/>
</dbReference>
<protein>
    <recommendedName>
        <fullName evidence="1">Knr4/Smi1-like domain-containing protein</fullName>
    </recommendedName>
</protein>
<dbReference type="EMBL" id="AP025739">
    <property type="protein sequence ID" value="BDI29081.1"/>
    <property type="molecule type" value="Genomic_DNA"/>
</dbReference>
<keyword evidence="3" id="KW-1185">Reference proteome</keyword>
<reference evidence="2 3" key="1">
    <citation type="journal article" date="2019" name="Int. J. Syst. Evol. Microbiol.">
        <title>Capsulimonas corticalis gen. nov., sp. nov., an aerobic capsulated bacterium, of a novel bacterial order, Capsulimonadales ord. nov., of the class Armatimonadia of the phylum Armatimonadetes.</title>
        <authorList>
            <person name="Li J."/>
            <person name="Kudo C."/>
            <person name="Tonouchi A."/>
        </authorList>
    </citation>
    <scope>NUCLEOTIDE SEQUENCE [LARGE SCALE GENOMIC DNA]</scope>
    <source>
        <strain evidence="2 3">AX-7</strain>
    </source>
</reference>
<gene>
    <name evidence="2" type="ORF">CCAX7_11320</name>
</gene>
<evidence type="ECO:0000313" key="2">
    <source>
        <dbReference type="EMBL" id="BDI29081.1"/>
    </source>
</evidence>
<dbReference type="AlphaFoldDB" id="A0A402CUU7"/>
<organism evidence="2 3">
    <name type="scientific">Capsulimonas corticalis</name>
    <dbReference type="NCBI Taxonomy" id="2219043"/>
    <lineage>
        <taxon>Bacteria</taxon>
        <taxon>Bacillati</taxon>
        <taxon>Armatimonadota</taxon>
        <taxon>Armatimonadia</taxon>
        <taxon>Capsulimonadales</taxon>
        <taxon>Capsulimonadaceae</taxon>
        <taxon>Capsulimonas</taxon>
    </lineage>
</organism>
<accession>A0A402CUU7</accession>
<dbReference type="InterPro" id="IPR018958">
    <property type="entry name" value="Knr4/Smi1-like_dom"/>
</dbReference>
<evidence type="ECO:0000313" key="3">
    <source>
        <dbReference type="Proteomes" id="UP000287394"/>
    </source>
</evidence>
<dbReference type="OrthoDB" id="7066145at2"/>
<dbReference type="InterPro" id="IPR037883">
    <property type="entry name" value="Knr4/Smi1-like_sf"/>
</dbReference>
<feature type="domain" description="Knr4/Smi1-like" evidence="1">
    <location>
        <begin position="15"/>
        <end position="119"/>
    </location>
</feature>